<dbReference type="EMBL" id="CP127173">
    <property type="protein sequence ID" value="WIV54928.1"/>
    <property type="molecule type" value="Genomic_DNA"/>
</dbReference>
<keyword evidence="2" id="KW-1185">Reference proteome</keyword>
<reference evidence="1 2" key="1">
    <citation type="submission" date="2023-06" db="EMBL/GenBank/DDBJ databases">
        <authorList>
            <person name="Oyuntsetseg B."/>
            <person name="Kim S.B."/>
        </authorList>
    </citation>
    <scope>NUCLEOTIDE SEQUENCE [LARGE SCALE GENOMIC DNA]</scope>
    <source>
        <strain evidence="1 2">2-2</strain>
    </source>
</reference>
<evidence type="ECO:0000313" key="2">
    <source>
        <dbReference type="Proteomes" id="UP001227101"/>
    </source>
</evidence>
<proteinExistence type="predicted"/>
<sequence>MPEVITTGTRAPDAPRPPDAQVRYADPAAWLVCDLVGRALRDWPGDRGPLAVLGVSEYATGDTLRRVAADVGKGTVSPLRFVAASPGTLVGLSCLQFGLHGPSLLLTMPPAEGLPVARVLAARWLSGAAPAVLLVTHEVDRSGTHRGTCELLEAA</sequence>
<gene>
    <name evidence="1" type="ORF">QP939_39815</name>
</gene>
<evidence type="ECO:0000313" key="1">
    <source>
        <dbReference type="EMBL" id="WIV54928.1"/>
    </source>
</evidence>
<dbReference type="Proteomes" id="UP001227101">
    <property type="component" value="Chromosome"/>
</dbReference>
<name>A0ABY8XH52_9PSEU</name>
<accession>A0ABY8XH52</accession>
<protein>
    <submittedName>
        <fullName evidence="1">Uncharacterized protein</fullName>
    </submittedName>
</protein>
<dbReference type="RefSeq" id="WP_285451702.1">
    <property type="nucleotide sequence ID" value="NZ_CP127173.1"/>
</dbReference>
<organism evidence="1 2">
    <name type="scientific">Amycolatopsis nalaikhensis</name>
    <dbReference type="NCBI Taxonomy" id="715472"/>
    <lineage>
        <taxon>Bacteria</taxon>
        <taxon>Bacillati</taxon>
        <taxon>Actinomycetota</taxon>
        <taxon>Actinomycetes</taxon>
        <taxon>Pseudonocardiales</taxon>
        <taxon>Pseudonocardiaceae</taxon>
        <taxon>Amycolatopsis</taxon>
    </lineage>
</organism>